<feature type="region of interest" description="Disordered" evidence="2">
    <location>
        <begin position="563"/>
        <end position="596"/>
    </location>
</feature>
<protein>
    <submittedName>
        <fullName evidence="4">Uncharacterized protein LOC110974305 isoform X1</fullName>
    </submittedName>
</protein>
<evidence type="ECO:0000313" key="4">
    <source>
        <dbReference type="RefSeq" id="XP_022081544.1"/>
    </source>
</evidence>
<dbReference type="InterPro" id="IPR011989">
    <property type="entry name" value="ARM-like"/>
</dbReference>
<dbReference type="Proteomes" id="UP000694845">
    <property type="component" value="Unplaced"/>
</dbReference>
<dbReference type="GO" id="GO:0007129">
    <property type="term" value="P:homologous chromosome pairing at meiosis"/>
    <property type="evidence" value="ECO:0007669"/>
    <property type="project" value="TreeGrafter"/>
</dbReference>
<dbReference type="KEGG" id="aplc:110974305"/>
<dbReference type="RefSeq" id="XP_022081544.1">
    <property type="nucleotide sequence ID" value="XM_022225852.1"/>
</dbReference>
<reference evidence="4" key="1">
    <citation type="submission" date="2025-08" db="UniProtKB">
        <authorList>
            <consortium name="RefSeq"/>
        </authorList>
    </citation>
    <scope>IDENTIFICATION</scope>
</reference>
<dbReference type="GO" id="GO:0070197">
    <property type="term" value="P:meiotic attachment of telomere to nuclear envelope"/>
    <property type="evidence" value="ECO:0007669"/>
    <property type="project" value="InterPro"/>
</dbReference>
<dbReference type="Gene3D" id="1.10.10.60">
    <property type="entry name" value="Homeodomain-like"/>
    <property type="match status" value="1"/>
</dbReference>
<feature type="compositionally biased region" description="Polar residues" evidence="2">
    <location>
        <begin position="581"/>
        <end position="596"/>
    </location>
</feature>
<keyword evidence="3" id="KW-1185">Reference proteome</keyword>
<dbReference type="InterPro" id="IPR009057">
    <property type="entry name" value="Homeodomain-like_sf"/>
</dbReference>
<dbReference type="Gene3D" id="1.25.10.10">
    <property type="entry name" value="Leucine-rich Repeat Variant"/>
    <property type="match status" value="2"/>
</dbReference>
<dbReference type="PANTHER" id="PTHR14014:SF0">
    <property type="entry name" value="TELOMERE REPEATS-BINDING BOUQUET FORMATION PROTEIN 1"/>
    <property type="match status" value="1"/>
</dbReference>
<feature type="compositionally biased region" description="Low complexity" evidence="2">
    <location>
        <begin position="1067"/>
        <end position="1077"/>
    </location>
</feature>
<evidence type="ECO:0000256" key="2">
    <source>
        <dbReference type="SAM" id="MobiDB-lite"/>
    </source>
</evidence>
<feature type="region of interest" description="Disordered" evidence="2">
    <location>
        <begin position="980"/>
        <end position="1007"/>
    </location>
</feature>
<proteinExistence type="predicted"/>
<dbReference type="InterPro" id="IPR042359">
    <property type="entry name" value="TERB1"/>
</dbReference>
<dbReference type="SUPFAM" id="SSF48371">
    <property type="entry name" value="ARM repeat"/>
    <property type="match status" value="1"/>
</dbReference>
<feature type="compositionally biased region" description="Basic and acidic residues" evidence="2">
    <location>
        <begin position="430"/>
        <end position="444"/>
    </location>
</feature>
<evidence type="ECO:0000313" key="3">
    <source>
        <dbReference type="Proteomes" id="UP000694845"/>
    </source>
</evidence>
<dbReference type="GeneID" id="110974305"/>
<dbReference type="OrthoDB" id="608866at2759"/>
<dbReference type="InterPro" id="IPR016024">
    <property type="entry name" value="ARM-type_fold"/>
</dbReference>
<evidence type="ECO:0000256" key="1">
    <source>
        <dbReference type="SAM" id="Coils"/>
    </source>
</evidence>
<dbReference type="AlphaFoldDB" id="A0A8B7XL62"/>
<feature type="compositionally biased region" description="Polar residues" evidence="2">
    <location>
        <begin position="980"/>
        <end position="996"/>
    </location>
</feature>
<dbReference type="PANTHER" id="PTHR14014">
    <property type="entry name" value="TELOMERE REPEATS-BINDING BOUQUET FORMATION PROTEIN 1"/>
    <property type="match status" value="1"/>
</dbReference>
<keyword evidence="1" id="KW-0175">Coiled coil</keyword>
<feature type="compositionally biased region" description="Basic and acidic residues" evidence="2">
    <location>
        <begin position="563"/>
        <end position="573"/>
    </location>
</feature>
<feature type="region of interest" description="Disordered" evidence="2">
    <location>
        <begin position="1064"/>
        <end position="1093"/>
    </location>
</feature>
<sequence length="1093" mass="121828">MSTVIFRGEMDGWHRDVGSGQNHAAEVKTDLKLLLECLKCHMGDVAVQQDTLLTAAAVCSSSDEAKEFFRECGGINFVLNLLTSTEEDKVKIAALYMLGCACEKNVFSQKRLCTLAIFKFLYCQLIGGKETSDSLKRTSAFLLLCLVTNNGEGQNLARTSHCLEALLKLFRTSYPLAPHTSGLPGQMWMDSSDTDCKKQLDLWTVVTSTLSGCVNNPQNEANQLMCSSVAFATAIDIIGKTRNPTIIRLVSSFLSLTISNNVSNQDKFGLLGGLEAMVNLLHAVVGDLLQQPDQDAAQAAVQLANVFVPCITDCEQNRCRLMDLNLVPLLVQLMSMDFIESDVRLKIIITLGHLTEKCGRSQRQLLESDGLSLLVHLMADNQDEEFNKAAMYLLSSCIDLVTLTLLTAVSCMEDVGLNASDSKNVPKRPRSAEKRNKARAERESAFIPIGKQRAETEGVPDGNKVPSRHKNAEQEQHITTGVVHGDNANSNDRASSCSHRMTESTENKVINELLQQLHEEKSIRQRLEDEKKVLEEREEARARSRGAAKEAALVITKELERQYTEQKLDKTPEDEGEQPEGTKSATPEKQFLSPSMKNVEQRLEALEKSLNDISSVNNQLAEPIIYSRQRDQQVNDQDLGQKCAADGNKMSNLAPVTNIDQDGNVQLPKVKSKQLCDRVNKYIRNLGDGTDSVGKSQKTAGDALKTLCQFSEFRAPTSPVRRRQVPRKIATGTNQHILPSPNVIKLQRCVADLSRRQPRLQCSQYESDVESCLSESTDLSTSADTDMSMTASDMYLMKQAQPPHQMPHATWEHGPAPSLHPMSSARGRANRSYRVNYSWQRGPTVSVPVSRKLSELTNLSVSHHGIGRDSITKASKDVFTFTESENDLSGISSSECSNKSGFHPVPKCPGCAPPINRPLLNSRNFLYTLERSQHTCSEHRKLQRCIKQDLYHRRMAQTSNKGASPEFAKSSRSHLVRNLRSATRNGRSPHSITSAPRNKWASCASRRRRKRQEFSRTEICNLINGVAKKGKHWNCILWAYKFAPGRTAVDLKDKYRRMQAQNYVDVSPRSSSSSHLSSKQRQTQKAIDHTWRP</sequence>
<feature type="region of interest" description="Disordered" evidence="2">
    <location>
        <begin position="418"/>
        <end position="444"/>
    </location>
</feature>
<name>A0A8B7XL62_ACAPL</name>
<organism evidence="3 4">
    <name type="scientific">Acanthaster planci</name>
    <name type="common">Crown-of-thorns starfish</name>
    <dbReference type="NCBI Taxonomy" id="133434"/>
    <lineage>
        <taxon>Eukaryota</taxon>
        <taxon>Metazoa</taxon>
        <taxon>Echinodermata</taxon>
        <taxon>Eleutherozoa</taxon>
        <taxon>Asterozoa</taxon>
        <taxon>Asteroidea</taxon>
        <taxon>Valvatacea</taxon>
        <taxon>Valvatida</taxon>
        <taxon>Acanthasteridae</taxon>
        <taxon>Acanthaster</taxon>
    </lineage>
</organism>
<feature type="coiled-coil region" evidence="1">
    <location>
        <begin position="510"/>
        <end position="537"/>
    </location>
</feature>
<dbReference type="OMA" id="WTHKENI"/>
<gene>
    <name evidence="4" type="primary">LOC110974305</name>
</gene>
<dbReference type="SUPFAM" id="SSF46689">
    <property type="entry name" value="Homeodomain-like"/>
    <property type="match status" value="1"/>
</dbReference>
<accession>A0A8B7XL62</accession>